<organism evidence="1 2">
    <name type="scientific">Mycobacterium colombiense</name>
    <dbReference type="NCBI Taxonomy" id="339268"/>
    <lineage>
        <taxon>Bacteria</taxon>
        <taxon>Bacillati</taxon>
        <taxon>Actinomycetota</taxon>
        <taxon>Actinomycetes</taxon>
        <taxon>Mycobacteriales</taxon>
        <taxon>Mycobacteriaceae</taxon>
        <taxon>Mycobacterium</taxon>
        <taxon>Mycobacterium avium complex (MAC)</taxon>
    </lineage>
</organism>
<evidence type="ECO:0000313" key="2">
    <source>
        <dbReference type="Proteomes" id="UP000250915"/>
    </source>
</evidence>
<evidence type="ECO:0000313" key="1">
    <source>
        <dbReference type="EMBL" id="RAV16009.1"/>
    </source>
</evidence>
<protein>
    <submittedName>
        <fullName evidence="1">Uncharacterized protein</fullName>
    </submittedName>
</protein>
<name>A0A329M749_9MYCO</name>
<gene>
    <name evidence="1" type="ORF">DQP57_03840</name>
</gene>
<dbReference type="Proteomes" id="UP000250915">
    <property type="component" value="Unassembled WGS sequence"/>
</dbReference>
<sequence>MWIARAGGREFAFTSSLLTESGVVLGFRATPLGFSGLRRVPVGNELLNEGRRDVAHARIISDE</sequence>
<reference evidence="1 2" key="1">
    <citation type="submission" date="2018-06" db="EMBL/GenBank/DDBJ databases">
        <title>NTM in soil in Japan.</title>
        <authorList>
            <person name="Ohya K."/>
        </authorList>
    </citation>
    <scope>NUCLEOTIDE SEQUENCE [LARGE SCALE GENOMIC DNA]</scope>
    <source>
        <strain evidence="1 2">GF28</strain>
    </source>
</reference>
<dbReference type="EMBL" id="QMEV01000004">
    <property type="protein sequence ID" value="RAV16009.1"/>
    <property type="molecule type" value="Genomic_DNA"/>
</dbReference>
<accession>A0A329M749</accession>
<comment type="caution">
    <text evidence="1">The sequence shown here is derived from an EMBL/GenBank/DDBJ whole genome shotgun (WGS) entry which is preliminary data.</text>
</comment>
<dbReference type="AlphaFoldDB" id="A0A329M749"/>
<proteinExistence type="predicted"/>
<dbReference type="RefSeq" id="WP_112631720.1">
    <property type="nucleotide sequence ID" value="NZ_QMEV01000004.1"/>
</dbReference>